<accession>X0Y5S6</accession>
<dbReference type="AlphaFoldDB" id="X0Y5S6"/>
<reference evidence="1" key="1">
    <citation type="journal article" date="2014" name="Front. Microbiol.">
        <title>High frequency of phylogenetically diverse reductive dehalogenase-homologous genes in deep subseafloor sedimentary metagenomes.</title>
        <authorList>
            <person name="Kawai M."/>
            <person name="Futagami T."/>
            <person name="Toyoda A."/>
            <person name="Takaki Y."/>
            <person name="Nishi S."/>
            <person name="Hori S."/>
            <person name="Arai W."/>
            <person name="Tsubouchi T."/>
            <person name="Morono Y."/>
            <person name="Uchiyama I."/>
            <person name="Ito T."/>
            <person name="Fujiyama A."/>
            <person name="Inagaki F."/>
            <person name="Takami H."/>
        </authorList>
    </citation>
    <scope>NUCLEOTIDE SEQUENCE</scope>
    <source>
        <strain evidence="1">Expedition CK06-06</strain>
    </source>
</reference>
<proteinExistence type="predicted"/>
<protein>
    <submittedName>
        <fullName evidence="1">Uncharacterized protein</fullName>
    </submittedName>
</protein>
<feature type="non-terminal residue" evidence="1">
    <location>
        <position position="180"/>
    </location>
</feature>
<evidence type="ECO:0000313" key="1">
    <source>
        <dbReference type="EMBL" id="GAG51289.1"/>
    </source>
</evidence>
<organism evidence="1">
    <name type="scientific">marine sediment metagenome</name>
    <dbReference type="NCBI Taxonomy" id="412755"/>
    <lineage>
        <taxon>unclassified sequences</taxon>
        <taxon>metagenomes</taxon>
        <taxon>ecological metagenomes</taxon>
    </lineage>
</organism>
<comment type="caution">
    <text evidence="1">The sequence shown here is derived from an EMBL/GenBank/DDBJ whole genome shotgun (WGS) entry which is preliminary data.</text>
</comment>
<name>X0Y5S6_9ZZZZ</name>
<dbReference type="EMBL" id="BARS01053407">
    <property type="protein sequence ID" value="GAG51289.1"/>
    <property type="molecule type" value="Genomic_DNA"/>
</dbReference>
<gene>
    <name evidence="1" type="ORF">S01H1_79251</name>
</gene>
<sequence length="180" mass="18042">MLGATPLVPLPTASDTFAKTIGGSLAALSSLTATTLYSGAGIPSYESGALSAAIELRDNVGALVANVKTAIKGVSGALTEKVKAVVSEIAQAVQSKIAPILGRMIEATPVVRQIAGVLSAVVDAVKKVIAWLDSRGQSTAGVTPADLAPYSAAVDAATAELACRSFFEIGAGVPGADDYR</sequence>